<dbReference type="GO" id="GO:0003677">
    <property type="term" value="F:DNA binding"/>
    <property type="evidence" value="ECO:0007669"/>
    <property type="project" value="InterPro"/>
</dbReference>
<evidence type="ECO:0000313" key="3">
    <source>
        <dbReference type="EMBL" id="MBB6169503.1"/>
    </source>
</evidence>
<dbReference type="EMBL" id="JACHEH010000007">
    <property type="protein sequence ID" value="MBB6169503.1"/>
    <property type="molecule type" value="Genomic_DNA"/>
</dbReference>
<gene>
    <name evidence="3" type="ORF">HNQ73_003145</name>
</gene>
<dbReference type="Proteomes" id="UP000588017">
    <property type="component" value="Unassembled WGS sequence"/>
</dbReference>
<dbReference type="Pfam" id="PF09019">
    <property type="entry name" value="EcoRII-C"/>
    <property type="match status" value="1"/>
</dbReference>
<proteinExistence type="predicted"/>
<feature type="domain" description="Restriction endonuclease type II EcoRII C-terminal" evidence="2">
    <location>
        <begin position="236"/>
        <end position="402"/>
    </location>
</feature>
<evidence type="ECO:0000313" key="4">
    <source>
        <dbReference type="Proteomes" id="UP000588017"/>
    </source>
</evidence>
<comment type="caution">
    <text evidence="3">The sequence shown here is derived from an EMBL/GenBank/DDBJ whole genome shotgun (WGS) entry which is preliminary data.</text>
</comment>
<evidence type="ECO:0000256" key="1">
    <source>
        <dbReference type="SAM" id="MobiDB-lite"/>
    </source>
</evidence>
<reference evidence="3 4" key="1">
    <citation type="submission" date="2020-08" db="EMBL/GenBank/DDBJ databases">
        <title>Genomic Encyclopedia of Type Strains, Phase IV (KMG-IV): sequencing the most valuable type-strain genomes for metagenomic binning, comparative biology and taxonomic classification.</title>
        <authorList>
            <person name="Goeker M."/>
        </authorList>
    </citation>
    <scope>NUCLEOTIDE SEQUENCE [LARGE SCALE GENOMIC DNA]</scope>
    <source>
        <strain evidence="3 4">DSM 101465</strain>
    </source>
</reference>
<dbReference type="RefSeq" id="WP_183335915.1">
    <property type="nucleotide sequence ID" value="NZ_BMHX01000007.1"/>
</dbReference>
<name>A0A841KJD5_9HYPH</name>
<dbReference type="SUPFAM" id="SSF52980">
    <property type="entry name" value="Restriction endonuclease-like"/>
    <property type="match status" value="1"/>
</dbReference>
<dbReference type="Gene3D" id="3.40.91.80">
    <property type="match status" value="1"/>
</dbReference>
<dbReference type="GO" id="GO:0009036">
    <property type="term" value="F:type II site-specific deoxyribonuclease activity"/>
    <property type="evidence" value="ECO:0007669"/>
    <property type="project" value="InterPro"/>
</dbReference>
<feature type="region of interest" description="Disordered" evidence="1">
    <location>
        <begin position="410"/>
        <end position="435"/>
    </location>
</feature>
<sequence>MKQGYLSQYFEGVALKRLSAVEADVIRSNQHEFNGVESLRSILGEPSGKVRFAARFLYLSDQDDEPVIEDGFLTWYDARQKAREERGVMRWEYRLYFPTNLVSQCAAEGDLLVIARRADGDLLAIVAEKDTTIERQLMWLFGFSDLTHPGFSVKSELETEQDRIGFAARVILEQIGIEPEEEAPNYLDDMLARFDGRFPKTVEFSAYARSTIRDLSSHDDPDAALVAWMEREEILFRTLEKHLLGEKLRSLTQSGIEDTEPFIKLVQSALQRRKSRAGSALENHLEQVFTDHGVTYTRTGVTENNLKPDFIFPDISHYHSAAFPQSRLTMLASKSTCKDRWRQILNEAARIPDKHLLTLEPSISENQTDEMKAERVQLVLPRSLHPTYTAAQQAWLMDVESFTRLVKQRQNALSYPPPPAPGRWADDVPGRGVAG</sequence>
<dbReference type="InterPro" id="IPR011335">
    <property type="entry name" value="Restrct_endonuc-II-like"/>
</dbReference>
<protein>
    <recommendedName>
        <fullName evidence="2">Restriction endonuclease type II EcoRII C-terminal domain-containing protein</fullName>
    </recommendedName>
</protein>
<dbReference type="InterPro" id="IPR038365">
    <property type="entry name" value="EcoRII_C_sf"/>
</dbReference>
<evidence type="ECO:0000259" key="2">
    <source>
        <dbReference type="Pfam" id="PF09019"/>
    </source>
</evidence>
<dbReference type="InterPro" id="IPR015109">
    <property type="entry name" value="Restrct_endonuc_II_EcoRII_C"/>
</dbReference>
<dbReference type="AlphaFoldDB" id="A0A841KJD5"/>
<accession>A0A841KJD5</accession>
<keyword evidence="4" id="KW-1185">Reference proteome</keyword>
<dbReference type="GO" id="GO:0009307">
    <property type="term" value="P:DNA restriction-modification system"/>
    <property type="evidence" value="ECO:0007669"/>
    <property type="project" value="InterPro"/>
</dbReference>
<organism evidence="3 4">
    <name type="scientific">Chelatococcus composti</name>
    <dbReference type="NCBI Taxonomy" id="1743235"/>
    <lineage>
        <taxon>Bacteria</taxon>
        <taxon>Pseudomonadati</taxon>
        <taxon>Pseudomonadota</taxon>
        <taxon>Alphaproteobacteria</taxon>
        <taxon>Hyphomicrobiales</taxon>
        <taxon>Chelatococcaceae</taxon>
        <taxon>Chelatococcus</taxon>
    </lineage>
</organism>